<keyword evidence="4 6" id="KW-0472">Membrane</keyword>
<dbReference type="GO" id="GO:0016705">
    <property type="term" value="F:oxidoreductase activity, acting on paired donors, with incorporation or reduction of molecular oxygen"/>
    <property type="evidence" value="ECO:0007669"/>
    <property type="project" value="InterPro"/>
</dbReference>
<keyword evidence="6" id="KW-0812">Transmembrane</keyword>
<dbReference type="PRINTS" id="PR00385">
    <property type="entry name" value="P450"/>
</dbReference>
<dbReference type="InterPro" id="IPR002401">
    <property type="entry name" value="Cyt_P450_E_grp-I"/>
</dbReference>
<evidence type="ECO:0000256" key="3">
    <source>
        <dbReference type="ARBA" id="ARBA00022824"/>
    </source>
</evidence>
<keyword evidence="3" id="KW-0256">Endoplasmic reticulum</keyword>
<comment type="subcellular location">
    <subcellularLocation>
        <location evidence="1">Endoplasmic reticulum membrane</location>
    </subcellularLocation>
</comment>
<dbReference type="SUPFAM" id="SSF48264">
    <property type="entry name" value="Cytochrome P450"/>
    <property type="match status" value="1"/>
</dbReference>
<keyword evidence="5" id="KW-0408">Iron</keyword>
<evidence type="ECO:0000313" key="7">
    <source>
        <dbReference type="EMBL" id="KAF2244159.1"/>
    </source>
</evidence>
<evidence type="ECO:0000256" key="5">
    <source>
        <dbReference type="PIRSR" id="PIRSR602401-1"/>
    </source>
</evidence>
<proteinExistence type="inferred from homology"/>
<gene>
    <name evidence="7" type="ORF">BU26DRAFT_580080</name>
</gene>
<dbReference type="PANTHER" id="PTHR24291:SF189">
    <property type="entry name" value="CYTOCHROME P450 4C3-RELATED"/>
    <property type="match status" value="1"/>
</dbReference>
<dbReference type="GO" id="GO:0005506">
    <property type="term" value="F:iron ion binding"/>
    <property type="evidence" value="ECO:0007669"/>
    <property type="project" value="InterPro"/>
</dbReference>
<keyword evidence="6" id="KW-1133">Transmembrane helix</keyword>
<reference evidence="7" key="1">
    <citation type="journal article" date="2020" name="Stud. Mycol.">
        <title>101 Dothideomycetes genomes: a test case for predicting lifestyles and emergence of pathogens.</title>
        <authorList>
            <person name="Haridas S."/>
            <person name="Albert R."/>
            <person name="Binder M."/>
            <person name="Bloem J."/>
            <person name="Labutti K."/>
            <person name="Salamov A."/>
            <person name="Andreopoulos B."/>
            <person name="Baker S."/>
            <person name="Barry K."/>
            <person name="Bills G."/>
            <person name="Bluhm B."/>
            <person name="Cannon C."/>
            <person name="Castanera R."/>
            <person name="Culley D."/>
            <person name="Daum C."/>
            <person name="Ezra D."/>
            <person name="Gonzalez J."/>
            <person name="Henrissat B."/>
            <person name="Kuo A."/>
            <person name="Liang C."/>
            <person name="Lipzen A."/>
            <person name="Lutzoni F."/>
            <person name="Magnuson J."/>
            <person name="Mondo S."/>
            <person name="Nolan M."/>
            <person name="Ohm R."/>
            <person name="Pangilinan J."/>
            <person name="Park H.-J."/>
            <person name="Ramirez L."/>
            <person name="Alfaro M."/>
            <person name="Sun H."/>
            <person name="Tritt A."/>
            <person name="Yoshinaga Y."/>
            <person name="Zwiers L.-H."/>
            <person name="Turgeon B."/>
            <person name="Goodwin S."/>
            <person name="Spatafora J."/>
            <person name="Crous P."/>
            <person name="Grigoriev I."/>
        </authorList>
    </citation>
    <scope>NUCLEOTIDE SEQUENCE</scope>
    <source>
        <strain evidence="7">CBS 122368</strain>
    </source>
</reference>
<keyword evidence="5" id="KW-0349">Heme</keyword>
<dbReference type="PRINTS" id="PR00463">
    <property type="entry name" value="EP450I"/>
</dbReference>
<dbReference type="PANTHER" id="PTHR24291">
    <property type="entry name" value="CYTOCHROME P450 FAMILY 4"/>
    <property type="match status" value="1"/>
</dbReference>
<dbReference type="GO" id="GO:0004497">
    <property type="term" value="F:monooxygenase activity"/>
    <property type="evidence" value="ECO:0007669"/>
    <property type="project" value="UniProtKB-KW"/>
</dbReference>
<evidence type="ECO:0000313" key="8">
    <source>
        <dbReference type="Proteomes" id="UP000800094"/>
    </source>
</evidence>
<dbReference type="EMBL" id="ML987203">
    <property type="protein sequence ID" value="KAF2244159.1"/>
    <property type="molecule type" value="Genomic_DNA"/>
</dbReference>
<dbReference type="InterPro" id="IPR036396">
    <property type="entry name" value="Cyt_P450_sf"/>
</dbReference>
<evidence type="ECO:0000256" key="4">
    <source>
        <dbReference type="ARBA" id="ARBA00023136"/>
    </source>
</evidence>
<accession>A0A6A6I1Y8</accession>
<dbReference type="GO" id="GO:0020037">
    <property type="term" value="F:heme binding"/>
    <property type="evidence" value="ECO:0007669"/>
    <property type="project" value="InterPro"/>
</dbReference>
<comment type="similarity">
    <text evidence="2">Belongs to the cytochrome P450 family.</text>
</comment>
<organism evidence="7 8">
    <name type="scientific">Trematosphaeria pertusa</name>
    <dbReference type="NCBI Taxonomy" id="390896"/>
    <lineage>
        <taxon>Eukaryota</taxon>
        <taxon>Fungi</taxon>
        <taxon>Dikarya</taxon>
        <taxon>Ascomycota</taxon>
        <taxon>Pezizomycotina</taxon>
        <taxon>Dothideomycetes</taxon>
        <taxon>Pleosporomycetidae</taxon>
        <taxon>Pleosporales</taxon>
        <taxon>Massarineae</taxon>
        <taxon>Trematosphaeriaceae</taxon>
        <taxon>Trematosphaeria</taxon>
    </lineage>
</organism>
<dbReference type="AlphaFoldDB" id="A0A6A6I1Y8"/>
<keyword evidence="8" id="KW-1185">Reference proteome</keyword>
<feature type="transmembrane region" description="Helical" evidence="6">
    <location>
        <begin position="6"/>
        <end position="24"/>
    </location>
</feature>
<dbReference type="OrthoDB" id="10029320at2759"/>
<evidence type="ECO:0000256" key="6">
    <source>
        <dbReference type="SAM" id="Phobius"/>
    </source>
</evidence>
<evidence type="ECO:0000256" key="2">
    <source>
        <dbReference type="ARBA" id="ARBA00010617"/>
    </source>
</evidence>
<dbReference type="Proteomes" id="UP000800094">
    <property type="component" value="Unassembled WGS sequence"/>
</dbReference>
<sequence>MASATQLLLSVVTATLIFYVGKFIRHRHFYSKLPGPPHDFLWGHLKLYSETLALFPPQSHFQVVVTTIARKYNLPGLFYMDLWPLGPEQLIIADPALATRYVTGRILPKHHRLSEYLNPILGEGNIITSNGARWKRLHDMLAPAFSSAHVSRMAGMIAQDVKIFHDILRDLANSGKPFRLQDKITALAFDIIFRAIYGSSSSAQTQGNDDLDCLDAVASAVVTARETWNPFKMRDMAHNGASAAKSLDYSITTKIRTRFDALKQDSIDDTLCFMFMLLSTHPDVVGKLRNEHNRVYPSDVETTLSVLEINPQKLNELDYTTKVIKETLRIYPIGNTGRAPDVPGPITYKGKQYPTKKNTLICPVQHTWHMDEAVFPNPDNFDPDRFTGMDRASQIAWRPFERGNRGCLGQTLAMDEMKMVLVLTIRYFDLKCYGLKPNEKPRVPWTNMDLVFGDRAFQEFTTEAKPRDGMMMTAARVKTG</sequence>
<dbReference type="Gene3D" id="1.10.630.10">
    <property type="entry name" value="Cytochrome P450"/>
    <property type="match status" value="2"/>
</dbReference>
<protein>
    <submittedName>
        <fullName evidence="7">Cytochrome P450</fullName>
    </submittedName>
</protein>
<dbReference type="RefSeq" id="XP_033679163.1">
    <property type="nucleotide sequence ID" value="XM_033834466.1"/>
</dbReference>
<dbReference type="InterPro" id="IPR050196">
    <property type="entry name" value="Cytochrome_P450_Monoox"/>
</dbReference>
<dbReference type="GeneID" id="54587796"/>
<comment type="cofactor">
    <cofactor evidence="5">
        <name>heme</name>
        <dbReference type="ChEBI" id="CHEBI:30413"/>
    </cofactor>
</comment>
<feature type="binding site" description="axial binding residue" evidence="5">
    <location>
        <position position="407"/>
    </location>
    <ligand>
        <name>heme</name>
        <dbReference type="ChEBI" id="CHEBI:30413"/>
    </ligand>
    <ligandPart>
        <name>Fe</name>
        <dbReference type="ChEBI" id="CHEBI:18248"/>
    </ligandPart>
</feature>
<keyword evidence="5" id="KW-0479">Metal-binding</keyword>
<dbReference type="Pfam" id="PF00067">
    <property type="entry name" value="p450"/>
    <property type="match status" value="2"/>
</dbReference>
<evidence type="ECO:0000256" key="1">
    <source>
        <dbReference type="ARBA" id="ARBA00004586"/>
    </source>
</evidence>
<dbReference type="InterPro" id="IPR001128">
    <property type="entry name" value="Cyt_P450"/>
</dbReference>
<name>A0A6A6I1Y8_9PLEO</name>